<dbReference type="RefSeq" id="WP_092903741.1">
    <property type="nucleotide sequence ID" value="NZ_FOZS01000002.1"/>
</dbReference>
<dbReference type="OrthoDB" id="343158at2157"/>
<sequence>MSDEQTDNIGLTQPEIGKPEGWGIDWNENAAEIDSQITILDTDSSKGNYTAHSTALYVATDTGKIYRGNGSNWQLIDLQVDELVAASATLGATTLQATLDANGNNISNAGEVDASSASNSLAEDVRTNDSVASNLENRTSDPSDDPNDTGRQWYRTDLD</sequence>
<evidence type="ECO:0000256" key="1">
    <source>
        <dbReference type="SAM" id="MobiDB-lite"/>
    </source>
</evidence>
<gene>
    <name evidence="2" type="ORF">SAMN04488556_1745</name>
</gene>
<protein>
    <submittedName>
        <fullName evidence="2">Uncharacterized protein</fullName>
    </submittedName>
</protein>
<name>A0A1I6RER6_9EURY</name>
<proteinExistence type="predicted"/>
<evidence type="ECO:0000313" key="3">
    <source>
        <dbReference type="Proteomes" id="UP000199199"/>
    </source>
</evidence>
<feature type="region of interest" description="Disordered" evidence="1">
    <location>
        <begin position="1"/>
        <end position="21"/>
    </location>
</feature>
<feature type="region of interest" description="Disordered" evidence="1">
    <location>
        <begin position="110"/>
        <end position="159"/>
    </location>
</feature>
<keyword evidence="3" id="KW-1185">Reference proteome</keyword>
<dbReference type="Proteomes" id="UP000199199">
    <property type="component" value="Unassembled WGS sequence"/>
</dbReference>
<feature type="compositionally biased region" description="Polar residues" evidence="1">
    <location>
        <begin position="128"/>
        <end position="137"/>
    </location>
</feature>
<dbReference type="EMBL" id="FOZS01000002">
    <property type="protein sequence ID" value="SFS63237.1"/>
    <property type="molecule type" value="Genomic_DNA"/>
</dbReference>
<dbReference type="AlphaFoldDB" id="A0A1I6RER6"/>
<evidence type="ECO:0000313" key="2">
    <source>
        <dbReference type="EMBL" id="SFS63237.1"/>
    </source>
</evidence>
<accession>A0A1I6RER6</accession>
<organism evidence="2 3">
    <name type="scientific">Halostagnicola kamekurae</name>
    <dbReference type="NCBI Taxonomy" id="619731"/>
    <lineage>
        <taxon>Archaea</taxon>
        <taxon>Methanobacteriati</taxon>
        <taxon>Methanobacteriota</taxon>
        <taxon>Stenosarchaea group</taxon>
        <taxon>Halobacteria</taxon>
        <taxon>Halobacteriales</taxon>
        <taxon>Natrialbaceae</taxon>
        <taxon>Halostagnicola</taxon>
    </lineage>
</organism>
<reference evidence="3" key="1">
    <citation type="submission" date="2016-10" db="EMBL/GenBank/DDBJ databases">
        <authorList>
            <person name="Varghese N."/>
            <person name="Submissions S."/>
        </authorList>
    </citation>
    <scope>NUCLEOTIDE SEQUENCE [LARGE SCALE GENOMIC DNA]</scope>
    <source>
        <strain evidence="3">DSM 22427</strain>
    </source>
</reference>